<dbReference type="Pfam" id="PF17681">
    <property type="entry name" value="GCP_N_terminal"/>
    <property type="match status" value="1"/>
</dbReference>
<dbReference type="GO" id="GO:0051321">
    <property type="term" value="P:meiotic cell cycle"/>
    <property type="evidence" value="ECO:0007669"/>
    <property type="project" value="TreeGrafter"/>
</dbReference>
<evidence type="ECO:0000313" key="9">
    <source>
        <dbReference type="EMBL" id="OCF34604.1"/>
    </source>
</evidence>
<protein>
    <recommendedName>
        <fullName evidence="5">Spindle pole body component</fullName>
    </recommendedName>
</protein>
<dbReference type="Gene3D" id="1.20.120.1900">
    <property type="entry name" value="Gamma-tubulin complex, C-terminal domain"/>
    <property type="match status" value="1"/>
</dbReference>
<dbReference type="InterPro" id="IPR007259">
    <property type="entry name" value="GCP"/>
</dbReference>
<keyword evidence="10" id="KW-1185">Reference proteome</keyword>
<dbReference type="PANTHER" id="PTHR19302:SF33">
    <property type="entry name" value="GAMMA-TUBULIN COMPLEX COMPONENT 5"/>
    <property type="match status" value="1"/>
</dbReference>
<evidence type="ECO:0000259" key="8">
    <source>
        <dbReference type="Pfam" id="PF17681"/>
    </source>
</evidence>
<evidence type="ECO:0000256" key="1">
    <source>
        <dbReference type="ARBA" id="ARBA00010337"/>
    </source>
</evidence>
<dbReference type="GO" id="GO:0000922">
    <property type="term" value="C:spindle pole"/>
    <property type="evidence" value="ECO:0007669"/>
    <property type="project" value="InterPro"/>
</dbReference>
<reference evidence="10" key="2">
    <citation type="submission" date="2013-12" db="EMBL/GenBank/DDBJ databases">
        <title>Evolution of pathogenesis and genome organization in the Tremellales.</title>
        <authorList>
            <person name="Cuomo C."/>
            <person name="Litvintseva A."/>
            <person name="Heitman J."/>
            <person name="Chen Y."/>
            <person name="Sun S."/>
            <person name="Springer D."/>
            <person name="Dromer F."/>
            <person name="Young S."/>
            <person name="Zeng Q."/>
            <person name="Chapman S."/>
            <person name="Gujja S."/>
            <person name="Saif S."/>
            <person name="Birren B."/>
        </authorList>
    </citation>
    <scope>NUCLEOTIDE SEQUENCE [LARGE SCALE GENOMIC DNA]</scope>
    <source>
        <strain evidence="10">BCC8398</strain>
    </source>
</reference>
<keyword evidence="3 5" id="KW-0493">Microtubule</keyword>
<dbReference type="GO" id="GO:0051225">
    <property type="term" value="P:spindle assembly"/>
    <property type="evidence" value="ECO:0007669"/>
    <property type="project" value="TreeGrafter"/>
</dbReference>
<comment type="similarity">
    <text evidence="1 5">Belongs to the TUBGCP family.</text>
</comment>
<dbReference type="OrthoDB" id="66546at2759"/>
<feature type="domain" description="Gamma tubulin complex component C-terminal" evidence="7">
    <location>
        <begin position="643"/>
        <end position="921"/>
    </location>
</feature>
<reference evidence="9 10" key="1">
    <citation type="submission" date="2013-07" db="EMBL/GenBank/DDBJ databases">
        <title>The Genome Sequence of Cryptococcus heveanensis BCC8398.</title>
        <authorList>
            <consortium name="The Broad Institute Genome Sequencing Platform"/>
            <person name="Cuomo C."/>
            <person name="Litvintseva A."/>
            <person name="Chen Y."/>
            <person name="Heitman J."/>
            <person name="Sun S."/>
            <person name="Springer D."/>
            <person name="Dromer F."/>
            <person name="Young S.K."/>
            <person name="Zeng Q."/>
            <person name="Gargeya S."/>
            <person name="Fitzgerald M."/>
            <person name="Abouelleil A."/>
            <person name="Alvarado L."/>
            <person name="Berlin A.M."/>
            <person name="Chapman S.B."/>
            <person name="Dewar J."/>
            <person name="Goldberg J."/>
            <person name="Griggs A."/>
            <person name="Gujja S."/>
            <person name="Hansen M."/>
            <person name="Howarth C."/>
            <person name="Imamovic A."/>
            <person name="Larimer J."/>
            <person name="McCowan C."/>
            <person name="Murphy C."/>
            <person name="Pearson M."/>
            <person name="Priest M."/>
            <person name="Roberts A."/>
            <person name="Saif S."/>
            <person name="Shea T."/>
            <person name="Sykes S."/>
            <person name="Wortman J."/>
            <person name="Nusbaum C."/>
            <person name="Birren B."/>
        </authorList>
    </citation>
    <scope>NUCLEOTIDE SEQUENCE [LARGE SCALE GENOMIC DNA]</scope>
    <source>
        <strain evidence="9 10">BCC8398</strain>
    </source>
</reference>
<evidence type="ECO:0000313" key="10">
    <source>
        <dbReference type="Proteomes" id="UP000092666"/>
    </source>
</evidence>
<feature type="compositionally biased region" description="Acidic residues" evidence="6">
    <location>
        <begin position="156"/>
        <end position="168"/>
    </location>
</feature>
<keyword evidence="2 5" id="KW-0963">Cytoplasm</keyword>
<dbReference type="GO" id="GO:0007020">
    <property type="term" value="P:microtubule nucleation"/>
    <property type="evidence" value="ECO:0007669"/>
    <property type="project" value="InterPro"/>
</dbReference>
<evidence type="ECO:0000259" key="7">
    <source>
        <dbReference type="Pfam" id="PF04130"/>
    </source>
</evidence>
<dbReference type="InterPro" id="IPR040457">
    <property type="entry name" value="GCP_C"/>
</dbReference>
<dbReference type="GO" id="GO:0000930">
    <property type="term" value="C:gamma-tubulin complex"/>
    <property type="evidence" value="ECO:0007669"/>
    <property type="project" value="UniProtKB-ARBA"/>
</dbReference>
<dbReference type="GO" id="GO:0043015">
    <property type="term" value="F:gamma-tubulin binding"/>
    <property type="evidence" value="ECO:0007669"/>
    <property type="project" value="InterPro"/>
</dbReference>
<name>A0A1B9GU91_9TREE</name>
<dbReference type="GO" id="GO:0005874">
    <property type="term" value="C:microtubule"/>
    <property type="evidence" value="ECO:0007669"/>
    <property type="project" value="UniProtKB-KW"/>
</dbReference>
<dbReference type="GO" id="GO:0000278">
    <property type="term" value="P:mitotic cell cycle"/>
    <property type="evidence" value="ECO:0007669"/>
    <property type="project" value="TreeGrafter"/>
</dbReference>
<keyword evidence="4 5" id="KW-0206">Cytoskeleton</keyword>
<sequence>MSDRELSRLAQQLVAAVVPDLRDDQALSNRLANHAVRHVRADARGGQRKEWDDVRGSLQGLSRTAKVRVQEDLAEALAKNMSVLESYRMKGKGKARYSDGDGFNIENIPQYVHLLLNLSGRPSAATHDFAYSYLHRVPATGPTADQILYRQIMESEPFDPGEEWDEEVLSGWTESESESGIQDSESDSPEEEEIRTPSSAALRAQRKRFDAEARRVDEEQRRFDAAEIVRDLKEAYWNSPMQVGTVPEGLYGWKDLSTGVCNLLSGAIVILTSQAINASQLQREHIFALTGRPGMMFDFSQDGTCSIAPRHPQVHHLSPAALENILRDFEIRANQAASIRSFINRTSEPSLAVSSSRLRPNPHVGHPSQNIRTQQAFAEACREIMTGYDTWLAELEASFTTGTTTSACSSILDDIPSSTTPSLLLLELEKRYAGPLDWMSSFIPHASSPIVLLNLIYSAINSAQQTGSTAHLSALHRMFRLVVEPLWEMLGDWLQRGMPIPSSLLYPEEPASSLGDGEERRLDSEFFVKRDWDVSWVDEDFWESGFVMGDEGWPDWLGEELGEMILESGKAKGLLRSLVGNVGTMEEWTPIQEILQGTRDNTEEGNHKEHDLDIAASISAYLKPMCQITQFHLRRVLDEDCGLEEHLDAIDGLMFHRAFDVIQDWSEALFRKVTSNERWADFHVLTSTFRDSVERKEAGWLNPTAIRIRTTRSQGAYVGPRALGLIRAHYEVPFPLSQLLTSTSIELRSEVFTFLLQLQMARFILRQTIVHDRELLDRIDGGNEGEIRAMWRMRQQMSWLIDTILTWLTARVIEVQNADFRKKLGDMTSLRSMITSELEYVRRIRGLAFLHASTSEIYESIQVIFDLVQTLSDCFDSYALPEAETSNSKPQTKLNHVTQRRRKIRRQRRPSVFSDEEGGALKEASVSFIELSLGERMKRMATELEEHVSVIRDSVGDLAMGMDENGQVWAMLDFALQDWKE</sequence>
<feature type="region of interest" description="Disordered" evidence="6">
    <location>
        <begin position="156"/>
        <end position="202"/>
    </location>
</feature>
<feature type="domain" description="Gamma tubulin complex component protein N-terminal" evidence="8">
    <location>
        <begin position="283"/>
        <end position="637"/>
    </location>
</feature>
<feature type="compositionally biased region" description="Polar residues" evidence="6">
    <location>
        <begin position="172"/>
        <end position="182"/>
    </location>
</feature>
<dbReference type="GO" id="GO:0005816">
    <property type="term" value="C:spindle pole body"/>
    <property type="evidence" value="ECO:0007669"/>
    <property type="project" value="UniProtKB-ARBA"/>
</dbReference>
<organism evidence="9 10">
    <name type="scientific">Kwoniella heveanensis BCC8398</name>
    <dbReference type="NCBI Taxonomy" id="1296120"/>
    <lineage>
        <taxon>Eukaryota</taxon>
        <taxon>Fungi</taxon>
        <taxon>Dikarya</taxon>
        <taxon>Basidiomycota</taxon>
        <taxon>Agaricomycotina</taxon>
        <taxon>Tremellomycetes</taxon>
        <taxon>Tremellales</taxon>
        <taxon>Cryptococcaceae</taxon>
        <taxon>Kwoniella</taxon>
    </lineage>
</organism>
<evidence type="ECO:0000256" key="6">
    <source>
        <dbReference type="SAM" id="MobiDB-lite"/>
    </source>
</evidence>
<comment type="subcellular location">
    <subcellularLocation>
        <location evidence="5">Cytoplasm</location>
        <location evidence="5">Cytoskeleton</location>
        <location evidence="5">Microtubule organizing center</location>
    </subcellularLocation>
</comment>
<evidence type="ECO:0000256" key="4">
    <source>
        <dbReference type="ARBA" id="ARBA00023212"/>
    </source>
</evidence>
<dbReference type="EMBL" id="KV700124">
    <property type="protein sequence ID" value="OCF34604.1"/>
    <property type="molecule type" value="Genomic_DNA"/>
</dbReference>
<evidence type="ECO:0000256" key="5">
    <source>
        <dbReference type="RuleBase" id="RU363050"/>
    </source>
</evidence>
<dbReference type="Pfam" id="PF04130">
    <property type="entry name" value="GCP_C_terminal"/>
    <property type="match status" value="1"/>
</dbReference>
<dbReference type="PANTHER" id="PTHR19302">
    <property type="entry name" value="GAMMA TUBULIN COMPLEX PROTEIN"/>
    <property type="match status" value="1"/>
</dbReference>
<dbReference type="STRING" id="1296120.A0A1B9GU91"/>
<dbReference type="GO" id="GO:0031122">
    <property type="term" value="P:cytoplasmic microtubule organization"/>
    <property type="evidence" value="ECO:0007669"/>
    <property type="project" value="TreeGrafter"/>
</dbReference>
<evidence type="ECO:0000256" key="2">
    <source>
        <dbReference type="ARBA" id="ARBA00022490"/>
    </source>
</evidence>
<dbReference type="InterPro" id="IPR041470">
    <property type="entry name" value="GCP_N"/>
</dbReference>
<dbReference type="Proteomes" id="UP000092666">
    <property type="component" value="Unassembled WGS sequence"/>
</dbReference>
<accession>A0A1B9GU91</accession>
<feature type="compositionally biased region" description="Acidic residues" evidence="6">
    <location>
        <begin position="184"/>
        <end position="193"/>
    </location>
</feature>
<proteinExistence type="inferred from homology"/>
<gene>
    <name evidence="9" type="ORF">I316_03645</name>
</gene>
<evidence type="ECO:0000256" key="3">
    <source>
        <dbReference type="ARBA" id="ARBA00022701"/>
    </source>
</evidence>
<dbReference type="GO" id="GO:0051011">
    <property type="term" value="F:microtubule minus-end binding"/>
    <property type="evidence" value="ECO:0007669"/>
    <property type="project" value="TreeGrafter"/>
</dbReference>
<dbReference type="AlphaFoldDB" id="A0A1B9GU91"/>
<dbReference type="InterPro" id="IPR042241">
    <property type="entry name" value="GCP_C_sf"/>
</dbReference>